<dbReference type="EMBL" id="JAFCMP010000065">
    <property type="protein sequence ID" value="KAG5188744.1"/>
    <property type="molecule type" value="Genomic_DNA"/>
</dbReference>
<feature type="chain" id="PRO_5032306213" description="Secreted protein" evidence="1">
    <location>
        <begin position="25"/>
        <end position="219"/>
    </location>
</feature>
<feature type="signal peptide" evidence="1">
    <location>
        <begin position="1"/>
        <end position="24"/>
    </location>
</feature>
<dbReference type="Proteomes" id="UP000664859">
    <property type="component" value="Unassembled WGS sequence"/>
</dbReference>
<protein>
    <recommendedName>
        <fullName evidence="4">Secreted protein</fullName>
    </recommendedName>
</protein>
<sequence>MTKLALVSLAVTSSSLLQTGPVCSTTVTQLLVSRKQLAAALSHNIPAVMIPISTQRFIHTSCKQHPVPAYRSNASVTRPDSLCKELRRNRCWGQPHDHPWRSRRGVRSVSAGFPFPAVGGVDKLGGTIASAIAGALAWALQAFPLAWGVRQRWRAVLHNHDRSHRVLPARSLTRSLTQIIAALCRCRSRLHVGVVYELLTEITICLITHLLSDPTPFAP</sequence>
<proteinExistence type="predicted"/>
<accession>A0A835ZA80</accession>
<comment type="caution">
    <text evidence="2">The sequence shown here is derived from an EMBL/GenBank/DDBJ whole genome shotgun (WGS) entry which is preliminary data.</text>
</comment>
<organism evidence="2 3">
    <name type="scientific">Tribonema minus</name>
    <dbReference type="NCBI Taxonomy" id="303371"/>
    <lineage>
        <taxon>Eukaryota</taxon>
        <taxon>Sar</taxon>
        <taxon>Stramenopiles</taxon>
        <taxon>Ochrophyta</taxon>
        <taxon>PX clade</taxon>
        <taxon>Xanthophyceae</taxon>
        <taxon>Tribonematales</taxon>
        <taxon>Tribonemataceae</taxon>
        <taxon>Tribonema</taxon>
    </lineage>
</organism>
<reference evidence="2" key="1">
    <citation type="submission" date="2021-02" db="EMBL/GenBank/DDBJ databases">
        <title>First Annotated Genome of the Yellow-green Alga Tribonema minus.</title>
        <authorList>
            <person name="Mahan K.M."/>
        </authorList>
    </citation>
    <scope>NUCLEOTIDE SEQUENCE</scope>
    <source>
        <strain evidence="2">UTEX B ZZ1240</strain>
    </source>
</reference>
<evidence type="ECO:0000313" key="3">
    <source>
        <dbReference type="Proteomes" id="UP000664859"/>
    </source>
</evidence>
<name>A0A835ZA80_9STRA</name>
<evidence type="ECO:0008006" key="4">
    <source>
        <dbReference type="Google" id="ProtNLM"/>
    </source>
</evidence>
<gene>
    <name evidence="2" type="ORF">JKP88DRAFT_253362</name>
</gene>
<keyword evidence="1" id="KW-0732">Signal</keyword>
<dbReference type="AlphaFoldDB" id="A0A835ZA80"/>
<evidence type="ECO:0000313" key="2">
    <source>
        <dbReference type="EMBL" id="KAG5188744.1"/>
    </source>
</evidence>
<keyword evidence="3" id="KW-1185">Reference proteome</keyword>
<evidence type="ECO:0000256" key="1">
    <source>
        <dbReference type="SAM" id="SignalP"/>
    </source>
</evidence>